<evidence type="ECO:0000256" key="3">
    <source>
        <dbReference type="ARBA" id="ARBA00004496"/>
    </source>
</evidence>
<keyword evidence="20" id="KW-0175">Coiled coil</keyword>
<evidence type="ECO:0000256" key="10">
    <source>
        <dbReference type="ARBA" id="ARBA00022723"/>
    </source>
</evidence>
<dbReference type="SUPFAM" id="SSF55874">
    <property type="entry name" value="ATPase domain of HSP90 chaperone/DNA topoisomerase II/histidine kinase"/>
    <property type="match status" value="1"/>
</dbReference>
<dbReference type="Proteomes" id="UP000241829">
    <property type="component" value="Chromosome"/>
</dbReference>
<organism evidence="23 24">
    <name type="scientific">Pulveribacter suum</name>
    <dbReference type="NCBI Taxonomy" id="2116657"/>
    <lineage>
        <taxon>Bacteria</taxon>
        <taxon>Pseudomonadati</taxon>
        <taxon>Pseudomonadota</taxon>
        <taxon>Betaproteobacteria</taxon>
        <taxon>Burkholderiales</taxon>
        <taxon>Comamonadaceae</taxon>
        <taxon>Pulveribacter</taxon>
    </lineage>
</organism>
<accession>A0A2P1NPH9</accession>
<keyword evidence="14" id="KW-0408">Iron</keyword>
<dbReference type="SMART" id="SM00387">
    <property type="entry name" value="HATPase_c"/>
    <property type="match status" value="1"/>
</dbReference>
<evidence type="ECO:0000256" key="5">
    <source>
        <dbReference type="ARBA" id="ARBA00017322"/>
    </source>
</evidence>
<dbReference type="EC" id="2.7.13.3" evidence="4"/>
<comment type="function">
    <text evidence="17">Member of the two-component regulatory system NreB/NreC involved in the control of dissimilatory nitrate/nitrite reduction in response to oxygen. NreB functions as a direct oxygen sensor histidine kinase which is autophosphorylated, in the absence of oxygen, probably at the conserved histidine residue, and transfers its phosphate group probably to a conserved aspartate residue of NreC. NreB/NreC activates the expression of the nitrate (narGHJI) and nitrite (nir) reductase operons, as well as the putative nitrate transporter gene narT.</text>
</comment>
<evidence type="ECO:0000256" key="13">
    <source>
        <dbReference type="ARBA" id="ARBA00022840"/>
    </source>
</evidence>
<keyword evidence="12" id="KW-0418">Kinase</keyword>
<dbReference type="KEGG" id="melm:C7H73_03780"/>
<dbReference type="Gene3D" id="3.30.565.10">
    <property type="entry name" value="Histidine kinase-like ATPase, C-terminal domain"/>
    <property type="match status" value="1"/>
</dbReference>
<dbReference type="GO" id="GO:0000155">
    <property type="term" value="F:phosphorelay sensor kinase activity"/>
    <property type="evidence" value="ECO:0007669"/>
    <property type="project" value="InterPro"/>
</dbReference>
<evidence type="ECO:0000256" key="18">
    <source>
        <dbReference type="ARBA" id="ARBA00030800"/>
    </source>
</evidence>
<dbReference type="GO" id="GO:0005737">
    <property type="term" value="C:cytoplasm"/>
    <property type="evidence" value="ECO:0007669"/>
    <property type="project" value="UniProtKB-SubCell"/>
</dbReference>
<dbReference type="EMBL" id="CP027792">
    <property type="protein sequence ID" value="AVP58965.1"/>
    <property type="molecule type" value="Genomic_DNA"/>
</dbReference>
<comment type="subcellular location">
    <subcellularLocation>
        <location evidence="3">Cytoplasm</location>
    </subcellularLocation>
</comment>
<dbReference type="GO" id="GO:0005524">
    <property type="term" value="F:ATP binding"/>
    <property type="evidence" value="ECO:0007669"/>
    <property type="project" value="UniProtKB-KW"/>
</dbReference>
<dbReference type="InterPro" id="IPR004358">
    <property type="entry name" value="Sig_transdc_His_kin-like_C"/>
</dbReference>
<dbReference type="InterPro" id="IPR011712">
    <property type="entry name" value="Sig_transdc_His_kin_sub3_dim/P"/>
</dbReference>
<dbReference type="RefSeq" id="WP_106847517.1">
    <property type="nucleotide sequence ID" value="NZ_CP027792.1"/>
</dbReference>
<dbReference type="CDD" id="cd16917">
    <property type="entry name" value="HATPase_UhpB-NarQ-NarX-like"/>
    <property type="match status" value="1"/>
</dbReference>
<dbReference type="InterPro" id="IPR036890">
    <property type="entry name" value="HATPase_C_sf"/>
</dbReference>
<dbReference type="Pfam" id="PF02518">
    <property type="entry name" value="HATPase_c"/>
    <property type="match status" value="1"/>
</dbReference>
<keyword evidence="6" id="KW-0004">4Fe-4S</keyword>
<evidence type="ECO:0000256" key="19">
    <source>
        <dbReference type="PROSITE-ProRule" id="PRU00169"/>
    </source>
</evidence>
<feature type="domain" description="Histidine kinase" evidence="21">
    <location>
        <begin position="278"/>
        <end position="365"/>
    </location>
</feature>
<keyword evidence="16" id="KW-0411">Iron-sulfur</keyword>
<evidence type="ECO:0000313" key="23">
    <source>
        <dbReference type="EMBL" id="AVP58965.1"/>
    </source>
</evidence>
<dbReference type="GO" id="GO:0051539">
    <property type="term" value="F:4 iron, 4 sulfur cluster binding"/>
    <property type="evidence" value="ECO:0007669"/>
    <property type="project" value="UniProtKB-KW"/>
</dbReference>
<dbReference type="Pfam" id="PF00072">
    <property type="entry name" value="Response_reg"/>
    <property type="match status" value="1"/>
</dbReference>
<dbReference type="AlphaFoldDB" id="A0A2P1NPH9"/>
<evidence type="ECO:0000256" key="20">
    <source>
        <dbReference type="SAM" id="Coils"/>
    </source>
</evidence>
<dbReference type="CDD" id="cd00156">
    <property type="entry name" value="REC"/>
    <property type="match status" value="1"/>
</dbReference>
<dbReference type="PRINTS" id="PR00344">
    <property type="entry name" value="BCTRLSENSOR"/>
</dbReference>
<comment type="cofactor">
    <cofactor evidence="2">
        <name>[4Fe-4S] cluster</name>
        <dbReference type="ChEBI" id="CHEBI:49883"/>
    </cofactor>
</comment>
<evidence type="ECO:0000256" key="7">
    <source>
        <dbReference type="ARBA" id="ARBA00022490"/>
    </source>
</evidence>
<evidence type="ECO:0000256" key="9">
    <source>
        <dbReference type="ARBA" id="ARBA00022679"/>
    </source>
</evidence>
<sequence length="389" mass="42047">MIPNNADPETPKRPVRVLHLEDSPADQALVRMTLRRARVPHEIRQVDSLPALARCLDSETFDVIVADYRLTGFTAIDAWQLVSGRAGHPPFVLLSGAIGEAAAVDAMRLGFADYLLKDDMARLPHVIERALEVAEARRAREQAMADLAESEQRLADLAEHLQTSIEEERAAIAREIHDDIGGALTAARFDLAWIGRHAPQGPLGEHAGAASEMLEHAIDASQRIMMNLRPPVLDQGLVAAVQWLAETFERRTRLPVRVSCDCKAIDSAPPALQLVAYRTAQEALTNIHKHAGATQVRIDLSDHEGVLTVEVCDDGRGIAPEMLKKPRSFGLKGLAERARRAGGWMDVSSQPGRGTAIVLSLPLVGLPSAGSPLTDSAAPTQLNEGGAEP</sequence>
<keyword evidence="15" id="KW-0902">Two-component regulatory system</keyword>
<evidence type="ECO:0000256" key="16">
    <source>
        <dbReference type="ARBA" id="ARBA00023014"/>
    </source>
</evidence>
<keyword evidence="24" id="KW-1185">Reference proteome</keyword>
<evidence type="ECO:0000256" key="12">
    <source>
        <dbReference type="ARBA" id="ARBA00022777"/>
    </source>
</evidence>
<dbReference type="PROSITE" id="PS50110">
    <property type="entry name" value="RESPONSE_REGULATORY"/>
    <property type="match status" value="1"/>
</dbReference>
<evidence type="ECO:0000256" key="8">
    <source>
        <dbReference type="ARBA" id="ARBA00022553"/>
    </source>
</evidence>
<comment type="catalytic activity">
    <reaction evidence="1">
        <text>ATP + protein L-histidine = ADP + protein N-phospho-L-histidine.</text>
        <dbReference type="EC" id="2.7.13.3"/>
    </reaction>
</comment>
<evidence type="ECO:0000256" key="1">
    <source>
        <dbReference type="ARBA" id="ARBA00000085"/>
    </source>
</evidence>
<dbReference type="InterPro" id="IPR011006">
    <property type="entry name" value="CheY-like_superfamily"/>
</dbReference>
<keyword evidence="10" id="KW-0479">Metal-binding</keyword>
<evidence type="ECO:0000256" key="6">
    <source>
        <dbReference type="ARBA" id="ARBA00022485"/>
    </source>
</evidence>
<evidence type="ECO:0000256" key="17">
    <source>
        <dbReference type="ARBA" id="ARBA00024827"/>
    </source>
</evidence>
<dbReference type="Pfam" id="PF07730">
    <property type="entry name" value="HisKA_3"/>
    <property type="match status" value="1"/>
</dbReference>
<name>A0A2P1NPH9_9BURK</name>
<feature type="modified residue" description="4-aspartylphosphate" evidence="19">
    <location>
        <position position="67"/>
    </location>
</feature>
<proteinExistence type="predicted"/>
<protein>
    <recommendedName>
        <fullName evidence="5">Oxygen sensor histidine kinase NreB</fullName>
        <ecNumber evidence="4">2.7.13.3</ecNumber>
    </recommendedName>
    <alternativeName>
        <fullName evidence="18">Nitrogen regulation protein B</fullName>
    </alternativeName>
</protein>
<feature type="coiled-coil region" evidence="20">
    <location>
        <begin position="131"/>
        <end position="167"/>
    </location>
</feature>
<dbReference type="Gene3D" id="3.40.50.2300">
    <property type="match status" value="1"/>
</dbReference>
<dbReference type="InterPro" id="IPR001789">
    <property type="entry name" value="Sig_transdc_resp-reg_receiver"/>
</dbReference>
<dbReference type="Gene3D" id="1.20.5.1930">
    <property type="match status" value="1"/>
</dbReference>
<dbReference type="PANTHER" id="PTHR24421:SF10">
    <property type="entry name" value="NITRATE_NITRITE SENSOR PROTEIN NARQ"/>
    <property type="match status" value="1"/>
</dbReference>
<dbReference type="PROSITE" id="PS50109">
    <property type="entry name" value="HIS_KIN"/>
    <property type="match status" value="1"/>
</dbReference>
<evidence type="ECO:0000256" key="4">
    <source>
        <dbReference type="ARBA" id="ARBA00012438"/>
    </source>
</evidence>
<keyword evidence="8 19" id="KW-0597">Phosphoprotein</keyword>
<keyword evidence="7" id="KW-0963">Cytoplasm</keyword>
<gene>
    <name evidence="23" type="ORF">C7H73_03780</name>
</gene>
<dbReference type="GO" id="GO:0046983">
    <property type="term" value="F:protein dimerization activity"/>
    <property type="evidence" value="ECO:0007669"/>
    <property type="project" value="InterPro"/>
</dbReference>
<feature type="domain" description="Response regulatory" evidence="22">
    <location>
        <begin position="16"/>
        <end position="132"/>
    </location>
</feature>
<dbReference type="InterPro" id="IPR005467">
    <property type="entry name" value="His_kinase_dom"/>
</dbReference>
<keyword evidence="9" id="KW-0808">Transferase</keyword>
<keyword evidence="11" id="KW-0547">Nucleotide-binding</keyword>
<evidence type="ECO:0000256" key="15">
    <source>
        <dbReference type="ARBA" id="ARBA00023012"/>
    </source>
</evidence>
<evidence type="ECO:0000259" key="22">
    <source>
        <dbReference type="PROSITE" id="PS50110"/>
    </source>
</evidence>
<dbReference type="GO" id="GO:0016020">
    <property type="term" value="C:membrane"/>
    <property type="evidence" value="ECO:0007669"/>
    <property type="project" value="InterPro"/>
</dbReference>
<evidence type="ECO:0000256" key="14">
    <source>
        <dbReference type="ARBA" id="ARBA00023004"/>
    </source>
</evidence>
<evidence type="ECO:0000256" key="11">
    <source>
        <dbReference type="ARBA" id="ARBA00022741"/>
    </source>
</evidence>
<dbReference type="SMART" id="SM00448">
    <property type="entry name" value="REC"/>
    <property type="match status" value="1"/>
</dbReference>
<evidence type="ECO:0000313" key="24">
    <source>
        <dbReference type="Proteomes" id="UP000241829"/>
    </source>
</evidence>
<dbReference type="PANTHER" id="PTHR24421">
    <property type="entry name" value="NITRATE/NITRITE SENSOR PROTEIN NARX-RELATED"/>
    <property type="match status" value="1"/>
</dbReference>
<dbReference type="GO" id="GO:0046872">
    <property type="term" value="F:metal ion binding"/>
    <property type="evidence" value="ECO:0007669"/>
    <property type="project" value="UniProtKB-KW"/>
</dbReference>
<evidence type="ECO:0000256" key="2">
    <source>
        <dbReference type="ARBA" id="ARBA00001966"/>
    </source>
</evidence>
<dbReference type="InterPro" id="IPR003594">
    <property type="entry name" value="HATPase_dom"/>
</dbReference>
<dbReference type="OrthoDB" id="9782588at2"/>
<reference evidence="24" key="1">
    <citation type="submission" date="2018-03" db="EMBL/GenBank/DDBJ databases">
        <title>Genome sequencing of Melaminivora sp. strain SC2-7.</title>
        <authorList>
            <person name="Kim S.-J."/>
            <person name="Heo J."/>
            <person name="Ahn J.-H."/>
            <person name="Kwon S.-W."/>
        </authorList>
    </citation>
    <scope>NUCLEOTIDE SEQUENCE [LARGE SCALE GENOMIC DNA]</scope>
    <source>
        <strain evidence="24">SC2-7</strain>
    </source>
</reference>
<evidence type="ECO:0000259" key="21">
    <source>
        <dbReference type="PROSITE" id="PS50109"/>
    </source>
</evidence>
<keyword evidence="13" id="KW-0067">ATP-binding</keyword>
<dbReference type="SUPFAM" id="SSF52172">
    <property type="entry name" value="CheY-like"/>
    <property type="match status" value="1"/>
</dbReference>
<dbReference type="InterPro" id="IPR050482">
    <property type="entry name" value="Sensor_HK_TwoCompSys"/>
</dbReference>